<sequence length="77" mass="8922">MGLIGTTFILLHTSYCSRANRHPRHIYHPCRRQMIPKSQLQLAPACRRVSLRTCALFFSSSPFLYPLLTLVSSYPLW</sequence>
<comment type="caution">
    <text evidence="1">The sequence shown here is derived from an EMBL/GenBank/DDBJ whole genome shotgun (WGS) entry which is preliminary data.</text>
</comment>
<proteinExistence type="predicted"/>
<organism evidence="1 2">
    <name type="scientific">Penicillium italicum</name>
    <name type="common">Blue mold</name>
    <dbReference type="NCBI Taxonomy" id="40296"/>
    <lineage>
        <taxon>Eukaryota</taxon>
        <taxon>Fungi</taxon>
        <taxon>Dikarya</taxon>
        <taxon>Ascomycota</taxon>
        <taxon>Pezizomycotina</taxon>
        <taxon>Eurotiomycetes</taxon>
        <taxon>Eurotiomycetidae</taxon>
        <taxon>Eurotiales</taxon>
        <taxon>Aspergillaceae</taxon>
        <taxon>Penicillium</taxon>
    </lineage>
</organism>
<dbReference type="AlphaFoldDB" id="A0A0A2L6N6"/>
<name>A0A0A2L6N6_PENIT</name>
<keyword evidence="2" id="KW-1185">Reference proteome</keyword>
<evidence type="ECO:0000313" key="2">
    <source>
        <dbReference type="Proteomes" id="UP000030104"/>
    </source>
</evidence>
<evidence type="ECO:0000313" key="1">
    <source>
        <dbReference type="EMBL" id="KGO74868.1"/>
    </source>
</evidence>
<gene>
    <name evidence="1" type="ORF">PITC_043690</name>
</gene>
<dbReference type="HOGENOM" id="CLU_2638828_0_0_1"/>
<dbReference type="EMBL" id="JQGA01000559">
    <property type="protein sequence ID" value="KGO74868.1"/>
    <property type="molecule type" value="Genomic_DNA"/>
</dbReference>
<protein>
    <submittedName>
        <fullName evidence="1">Uncharacterized protein</fullName>
    </submittedName>
</protein>
<accession>A0A0A2L6N6</accession>
<reference evidence="1 2" key="1">
    <citation type="journal article" date="2015" name="Mol. Plant Microbe Interact.">
        <title>Genome, transcriptome, and functional analyses of Penicillium expansum provide new insights into secondary metabolism and pathogenicity.</title>
        <authorList>
            <person name="Ballester A.R."/>
            <person name="Marcet-Houben M."/>
            <person name="Levin E."/>
            <person name="Sela N."/>
            <person name="Selma-Lazaro C."/>
            <person name="Carmona L."/>
            <person name="Wisniewski M."/>
            <person name="Droby S."/>
            <person name="Gonzalez-Candelas L."/>
            <person name="Gabaldon T."/>
        </authorList>
    </citation>
    <scope>NUCLEOTIDE SEQUENCE [LARGE SCALE GENOMIC DNA]</scope>
    <source>
        <strain evidence="1 2">PHI-1</strain>
    </source>
</reference>
<dbReference type="Proteomes" id="UP000030104">
    <property type="component" value="Unassembled WGS sequence"/>
</dbReference>